<name>A0A9J5YVX2_SOLCO</name>
<evidence type="ECO:0000313" key="1">
    <source>
        <dbReference type="EMBL" id="KAG5603927.1"/>
    </source>
</evidence>
<sequence>MDANVTFSTTYVLERLEEEVAPRAGLLLDPKVLVSDLSVPEASLKVRLLSSRLSQESKMDANCLIFHWWRSRIYD</sequence>
<keyword evidence="2" id="KW-1185">Reference proteome</keyword>
<proteinExistence type="predicted"/>
<dbReference type="Proteomes" id="UP000824120">
    <property type="component" value="Chromosome 5"/>
</dbReference>
<comment type="caution">
    <text evidence="1">The sequence shown here is derived from an EMBL/GenBank/DDBJ whole genome shotgun (WGS) entry which is preliminary data.</text>
</comment>
<protein>
    <submittedName>
        <fullName evidence="1">Uncharacterized protein</fullName>
    </submittedName>
</protein>
<gene>
    <name evidence="1" type="ORF">H5410_025419</name>
</gene>
<dbReference type="AlphaFoldDB" id="A0A9J5YVX2"/>
<reference evidence="1 2" key="1">
    <citation type="submission" date="2020-09" db="EMBL/GenBank/DDBJ databases">
        <title>De no assembly of potato wild relative species, Solanum commersonii.</title>
        <authorList>
            <person name="Cho K."/>
        </authorList>
    </citation>
    <scope>NUCLEOTIDE SEQUENCE [LARGE SCALE GENOMIC DNA]</scope>
    <source>
        <strain evidence="1">LZ3.2</strain>
        <tissue evidence="1">Leaf</tissue>
    </source>
</reference>
<evidence type="ECO:0000313" key="2">
    <source>
        <dbReference type="Proteomes" id="UP000824120"/>
    </source>
</evidence>
<accession>A0A9J5YVX2</accession>
<organism evidence="1 2">
    <name type="scientific">Solanum commersonii</name>
    <name type="common">Commerson's wild potato</name>
    <name type="synonym">Commerson's nightshade</name>
    <dbReference type="NCBI Taxonomy" id="4109"/>
    <lineage>
        <taxon>Eukaryota</taxon>
        <taxon>Viridiplantae</taxon>
        <taxon>Streptophyta</taxon>
        <taxon>Embryophyta</taxon>
        <taxon>Tracheophyta</taxon>
        <taxon>Spermatophyta</taxon>
        <taxon>Magnoliopsida</taxon>
        <taxon>eudicotyledons</taxon>
        <taxon>Gunneridae</taxon>
        <taxon>Pentapetalae</taxon>
        <taxon>asterids</taxon>
        <taxon>lamiids</taxon>
        <taxon>Solanales</taxon>
        <taxon>Solanaceae</taxon>
        <taxon>Solanoideae</taxon>
        <taxon>Solaneae</taxon>
        <taxon>Solanum</taxon>
    </lineage>
</organism>
<dbReference type="EMBL" id="JACXVP010000005">
    <property type="protein sequence ID" value="KAG5603927.1"/>
    <property type="molecule type" value="Genomic_DNA"/>
</dbReference>